<name>A0A2D2B2K5_9CAUL</name>
<accession>A0A2D2B2K5</accession>
<feature type="chain" id="PRO_5013689307" description="DUF6265 domain-containing protein" evidence="1">
    <location>
        <begin position="22"/>
        <end position="165"/>
    </location>
</feature>
<sequence>MRLIGFAFAALLLVSAAPALAAQPAAAPVAKPVPLETVRWLAGRWEGEGMGGHTVEGWADPHLGQMAGYFTLYKDGKPVFHEMMLLEEHDGGLRLRIKHFNPDFTGWEEKDRSTDFKFVSASADELAFTAITFRRDGPDRIVINLRLRDDKGVVRNEVFQYRRIR</sequence>
<dbReference type="Proteomes" id="UP000228945">
    <property type="component" value="Chromosome"/>
</dbReference>
<keyword evidence="4" id="KW-1185">Reference proteome</keyword>
<feature type="signal peptide" evidence="1">
    <location>
        <begin position="1"/>
        <end position="21"/>
    </location>
</feature>
<evidence type="ECO:0000256" key="1">
    <source>
        <dbReference type="SAM" id="SignalP"/>
    </source>
</evidence>
<dbReference type="InterPro" id="IPR046232">
    <property type="entry name" value="DUF6265"/>
</dbReference>
<dbReference type="KEGG" id="cmb:CSW64_19920"/>
<feature type="domain" description="DUF6265" evidence="2">
    <location>
        <begin position="40"/>
        <end position="146"/>
    </location>
</feature>
<organism evidence="3 4">
    <name type="scientific">Caulobacter mirabilis</name>
    <dbReference type="NCBI Taxonomy" id="69666"/>
    <lineage>
        <taxon>Bacteria</taxon>
        <taxon>Pseudomonadati</taxon>
        <taxon>Pseudomonadota</taxon>
        <taxon>Alphaproteobacteria</taxon>
        <taxon>Caulobacterales</taxon>
        <taxon>Caulobacteraceae</taxon>
        <taxon>Caulobacter</taxon>
    </lineage>
</organism>
<dbReference type="Pfam" id="PF19780">
    <property type="entry name" value="DUF6265"/>
    <property type="match status" value="1"/>
</dbReference>
<dbReference type="AlphaFoldDB" id="A0A2D2B2K5"/>
<evidence type="ECO:0000313" key="4">
    <source>
        <dbReference type="Proteomes" id="UP000228945"/>
    </source>
</evidence>
<gene>
    <name evidence="3" type="ORF">CSW64_19920</name>
</gene>
<dbReference type="EMBL" id="CP024201">
    <property type="protein sequence ID" value="ATQ44491.1"/>
    <property type="molecule type" value="Genomic_DNA"/>
</dbReference>
<protein>
    <recommendedName>
        <fullName evidence="2">DUF6265 domain-containing protein</fullName>
    </recommendedName>
</protein>
<proteinExistence type="predicted"/>
<evidence type="ECO:0000259" key="2">
    <source>
        <dbReference type="Pfam" id="PF19780"/>
    </source>
</evidence>
<reference evidence="3 4" key="1">
    <citation type="submission" date="2017-10" db="EMBL/GenBank/DDBJ databases">
        <title>Genome sequence of Caulobacter mirabilis FWC38.</title>
        <authorList>
            <person name="Fiebig A."/>
            <person name="Crosson S."/>
        </authorList>
    </citation>
    <scope>NUCLEOTIDE SEQUENCE [LARGE SCALE GENOMIC DNA]</scope>
    <source>
        <strain evidence="3 4">FWC 38</strain>
    </source>
</reference>
<keyword evidence="1" id="KW-0732">Signal</keyword>
<dbReference type="RefSeq" id="WP_099623739.1">
    <property type="nucleotide sequence ID" value="NZ_CP024201.1"/>
</dbReference>
<evidence type="ECO:0000313" key="3">
    <source>
        <dbReference type="EMBL" id="ATQ44491.1"/>
    </source>
</evidence>
<dbReference type="OrthoDB" id="7567258at2"/>